<evidence type="ECO:0000256" key="1">
    <source>
        <dbReference type="ARBA" id="ARBA00004821"/>
    </source>
</evidence>
<dbReference type="EMBL" id="BAABKE010000004">
    <property type="protein sequence ID" value="GAA5099836.1"/>
    <property type="molecule type" value="Genomic_DNA"/>
</dbReference>
<comment type="subcellular location">
    <subcellularLocation>
        <location evidence="5">Cytoplasm</location>
    </subcellularLocation>
</comment>
<keyword evidence="5" id="KW-0963">Cytoplasm</keyword>
<feature type="binding site" evidence="5">
    <location>
        <begin position="66"/>
        <end position="73"/>
    </location>
    <ligand>
        <name>substrate</name>
    </ligand>
</feature>
<evidence type="ECO:0000256" key="6">
    <source>
        <dbReference type="PIRNR" id="PIRNR016262"/>
    </source>
</evidence>
<dbReference type="GO" id="GO:0016740">
    <property type="term" value="F:transferase activity"/>
    <property type="evidence" value="ECO:0007669"/>
    <property type="project" value="UniProtKB-KW"/>
</dbReference>
<dbReference type="InterPro" id="IPR000544">
    <property type="entry name" value="Octanoyltransferase"/>
</dbReference>
<proteinExistence type="inferred from homology"/>
<feature type="active site" description="Acyl-thioester intermediate" evidence="5">
    <location>
        <position position="168"/>
    </location>
</feature>
<dbReference type="Gene3D" id="3.30.930.10">
    <property type="entry name" value="Bira Bifunctional Protein, Domain 2"/>
    <property type="match status" value="1"/>
</dbReference>
<evidence type="ECO:0000256" key="2">
    <source>
        <dbReference type="ARBA" id="ARBA00022679"/>
    </source>
</evidence>
<evidence type="ECO:0000256" key="3">
    <source>
        <dbReference type="ARBA" id="ARBA00023315"/>
    </source>
</evidence>
<comment type="catalytic activity">
    <reaction evidence="5 6">
        <text>octanoyl-[ACP] + L-lysyl-[protein] = N(6)-octanoyl-L-lysyl-[protein] + holo-[ACP] + H(+)</text>
        <dbReference type="Rhea" id="RHEA:17665"/>
        <dbReference type="Rhea" id="RHEA-COMP:9636"/>
        <dbReference type="Rhea" id="RHEA-COMP:9685"/>
        <dbReference type="Rhea" id="RHEA-COMP:9752"/>
        <dbReference type="Rhea" id="RHEA-COMP:9928"/>
        <dbReference type="ChEBI" id="CHEBI:15378"/>
        <dbReference type="ChEBI" id="CHEBI:29969"/>
        <dbReference type="ChEBI" id="CHEBI:64479"/>
        <dbReference type="ChEBI" id="CHEBI:78463"/>
        <dbReference type="ChEBI" id="CHEBI:78809"/>
        <dbReference type="EC" id="2.3.1.181"/>
    </reaction>
</comment>
<dbReference type="RefSeq" id="WP_077925465.1">
    <property type="nucleotide sequence ID" value="NZ_BAABKE010000004.1"/>
</dbReference>
<protein>
    <recommendedName>
        <fullName evidence="5 6">Octanoyltransferase</fullName>
        <ecNumber evidence="5 6">2.3.1.181</ecNumber>
    </recommendedName>
    <alternativeName>
        <fullName evidence="5">Lipoate-protein ligase B</fullName>
    </alternativeName>
    <alternativeName>
        <fullName evidence="5">Lipoyl/octanoyl transferase</fullName>
    </alternativeName>
    <alternativeName>
        <fullName evidence="5">Octanoyl-[acyl-carrier-protein]-protein N-octanoyltransferase</fullName>
    </alternativeName>
</protein>
<evidence type="ECO:0000259" key="7">
    <source>
        <dbReference type="PROSITE" id="PS51733"/>
    </source>
</evidence>
<dbReference type="HAMAP" id="MF_00013">
    <property type="entry name" value="LipB"/>
    <property type="match status" value="1"/>
</dbReference>
<dbReference type="PROSITE" id="PS51733">
    <property type="entry name" value="BPL_LPL_CATALYTIC"/>
    <property type="match status" value="1"/>
</dbReference>
<keyword evidence="3 5" id="KW-0012">Acyltransferase</keyword>
<dbReference type="EC" id="2.3.1.181" evidence="5 6"/>
<evidence type="ECO:0000313" key="9">
    <source>
        <dbReference type="Proteomes" id="UP001500631"/>
    </source>
</evidence>
<dbReference type="PIRSF" id="PIRSF016262">
    <property type="entry name" value="LPLase"/>
    <property type="match status" value="1"/>
</dbReference>
<sequence length="217" mass="24840">MIIKDLGLTFYGEVYQAMQDFTDQRDSTTEDEFWVTEHYPVFTQGLAGKAEHILQLSDIPIIPTDRGGQVTYHGPKQLVFYPLLNIKKEHISPRPLVSLLEKTTIRVLTDCDIDSYAKPDAPGIYVHHEGEEKKISSLGLRIRKGCCYHGLALNVDMDLQPFSYINPCGYQGLKMINISDLHKNFDINMLKSKFIEYFVASFNELVEQSPRRKHASE</sequence>
<evidence type="ECO:0000313" key="8">
    <source>
        <dbReference type="EMBL" id="GAA5099836.1"/>
    </source>
</evidence>
<dbReference type="CDD" id="cd16444">
    <property type="entry name" value="LipB"/>
    <property type="match status" value="1"/>
</dbReference>
<keyword evidence="9" id="KW-1185">Reference proteome</keyword>
<name>A0ABP9MPQ2_9GAMM</name>
<accession>A0ABP9MPQ2</accession>
<dbReference type="Pfam" id="PF21948">
    <property type="entry name" value="LplA-B_cat"/>
    <property type="match status" value="1"/>
</dbReference>
<evidence type="ECO:0000256" key="5">
    <source>
        <dbReference type="HAMAP-Rule" id="MF_00013"/>
    </source>
</evidence>
<comment type="miscellaneous">
    <text evidence="5">In the reaction, the free carboxyl group of octanoic acid is attached via an amide linkage to the epsilon-amino group of a specific lysine residue of lipoyl domains of lipoate-dependent enzymes.</text>
</comment>
<dbReference type="NCBIfam" id="TIGR00214">
    <property type="entry name" value="lipB"/>
    <property type="match status" value="1"/>
</dbReference>
<evidence type="ECO:0000256" key="4">
    <source>
        <dbReference type="ARBA" id="ARBA00024732"/>
    </source>
</evidence>
<dbReference type="SUPFAM" id="SSF55681">
    <property type="entry name" value="Class II aaRS and biotin synthetases"/>
    <property type="match status" value="1"/>
</dbReference>
<comment type="similarity">
    <text evidence="5 6">Belongs to the LipB family.</text>
</comment>
<comment type="caution">
    <text evidence="8">The sequence shown here is derived from an EMBL/GenBank/DDBJ whole genome shotgun (WGS) entry which is preliminary data.</text>
</comment>
<comment type="pathway">
    <text evidence="1 5 6">Protein modification; protein lipoylation via endogenous pathway; protein N(6)-(lipoyl)lysine from octanoyl-[acyl-carrier-protein]: step 1/2.</text>
</comment>
<dbReference type="PANTHER" id="PTHR10993:SF7">
    <property type="entry name" value="LIPOYLTRANSFERASE 2, MITOCHONDRIAL-RELATED"/>
    <property type="match status" value="1"/>
</dbReference>
<comment type="function">
    <text evidence="4 5 6">Catalyzes the transfer of endogenously produced octanoic acid from octanoyl-acyl-carrier-protein onto the lipoyl domains of lipoate-dependent enzymes. Lipoyl-ACP can also act as a substrate although octanoyl-ACP is likely to be the physiological substrate.</text>
</comment>
<feature type="binding site" evidence="5">
    <location>
        <begin position="150"/>
        <end position="152"/>
    </location>
    <ligand>
        <name>substrate</name>
    </ligand>
</feature>
<keyword evidence="2 5" id="KW-0808">Transferase</keyword>
<feature type="site" description="Lowers pKa of active site Cys" evidence="5">
    <location>
        <position position="134"/>
    </location>
</feature>
<dbReference type="Proteomes" id="UP001500631">
    <property type="component" value="Unassembled WGS sequence"/>
</dbReference>
<feature type="binding site" evidence="5">
    <location>
        <begin position="137"/>
        <end position="139"/>
    </location>
    <ligand>
        <name>substrate</name>
    </ligand>
</feature>
<dbReference type="NCBIfam" id="NF010922">
    <property type="entry name" value="PRK14342.1"/>
    <property type="match status" value="1"/>
</dbReference>
<feature type="domain" description="BPL/LPL catalytic" evidence="7">
    <location>
        <begin position="27"/>
        <end position="206"/>
    </location>
</feature>
<gene>
    <name evidence="5 8" type="primary">lipB</name>
    <name evidence="8" type="ORF">GCM10023338_13840</name>
</gene>
<dbReference type="InterPro" id="IPR045864">
    <property type="entry name" value="aa-tRNA-synth_II/BPL/LPL"/>
</dbReference>
<reference evidence="9" key="1">
    <citation type="journal article" date="2019" name="Int. J. Syst. Evol. Microbiol.">
        <title>The Global Catalogue of Microorganisms (GCM) 10K type strain sequencing project: providing services to taxonomists for standard genome sequencing and annotation.</title>
        <authorList>
            <consortium name="The Broad Institute Genomics Platform"/>
            <consortium name="The Broad Institute Genome Sequencing Center for Infectious Disease"/>
            <person name="Wu L."/>
            <person name="Ma J."/>
        </authorList>
    </citation>
    <scope>NUCLEOTIDE SEQUENCE [LARGE SCALE GENOMIC DNA]</scope>
    <source>
        <strain evidence="9">JCM 18424</strain>
    </source>
</reference>
<dbReference type="PANTHER" id="PTHR10993">
    <property type="entry name" value="OCTANOYLTRANSFERASE"/>
    <property type="match status" value="1"/>
</dbReference>
<organism evidence="8 9">
    <name type="scientific">Wohlfahrtiimonas larvae</name>
    <dbReference type="NCBI Taxonomy" id="1157986"/>
    <lineage>
        <taxon>Bacteria</taxon>
        <taxon>Pseudomonadati</taxon>
        <taxon>Pseudomonadota</taxon>
        <taxon>Gammaproteobacteria</taxon>
        <taxon>Cardiobacteriales</taxon>
        <taxon>Ignatzschineriaceae</taxon>
        <taxon>Wohlfahrtiimonas</taxon>
    </lineage>
</organism>
<dbReference type="InterPro" id="IPR004143">
    <property type="entry name" value="BPL_LPL_catalytic"/>
</dbReference>